<feature type="binding site" evidence="1">
    <location>
        <position position="331"/>
    </location>
    <ligand>
        <name>Zn(2+)</name>
        <dbReference type="ChEBI" id="CHEBI:29105"/>
    </ligand>
</feature>
<dbReference type="GO" id="GO:0008725">
    <property type="term" value="F:DNA-3-methyladenine glycosylase activity"/>
    <property type="evidence" value="ECO:0007669"/>
    <property type="project" value="InterPro"/>
</dbReference>
<proteinExistence type="predicted"/>
<gene>
    <name evidence="3" type="ORF">M569_15624</name>
</gene>
<evidence type="ECO:0000313" key="4">
    <source>
        <dbReference type="Proteomes" id="UP000015453"/>
    </source>
</evidence>
<feature type="binding site" evidence="1">
    <location>
        <position position="154"/>
    </location>
    <ligand>
        <name>Zn(2+)</name>
        <dbReference type="ChEBI" id="CHEBI:29105"/>
    </ligand>
</feature>
<dbReference type="InterPro" id="IPR005019">
    <property type="entry name" value="Adenine_glyco"/>
</dbReference>
<dbReference type="InterPro" id="IPR011257">
    <property type="entry name" value="DNA_glycosylase"/>
</dbReference>
<comment type="caution">
    <text evidence="3">The sequence shown here is derived from an EMBL/GenBank/DDBJ whole genome shotgun (WGS) entry which is preliminary data.</text>
</comment>
<dbReference type="GO" id="GO:0046872">
    <property type="term" value="F:metal ion binding"/>
    <property type="evidence" value="ECO:0007669"/>
    <property type="project" value="UniProtKB-KW"/>
</dbReference>
<feature type="binding site" evidence="1">
    <location>
        <position position="169"/>
    </location>
    <ligand>
        <name>Zn(2+)</name>
        <dbReference type="ChEBI" id="CHEBI:29105"/>
    </ligand>
</feature>
<feature type="region of interest" description="Disordered" evidence="2">
    <location>
        <begin position="1"/>
        <end position="64"/>
    </location>
</feature>
<name>S8C428_9LAMI</name>
<dbReference type="SUPFAM" id="SSF48150">
    <property type="entry name" value="DNA-glycosylase"/>
    <property type="match status" value="1"/>
</dbReference>
<organism evidence="3 4">
    <name type="scientific">Genlisea aurea</name>
    <dbReference type="NCBI Taxonomy" id="192259"/>
    <lineage>
        <taxon>Eukaryota</taxon>
        <taxon>Viridiplantae</taxon>
        <taxon>Streptophyta</taxon>
        <taxon>Embryophyta</taxon>
        <taxon>Tracheophyta</taxon>
        <taxon>Spermatophyta</taxon>
        <taxon>Magnoliopsida</taxon>
        <taxon>eudicotyledons</taxon>
        <taxon>Gunneridae</taxon>
        <taxon>Pentapetalae</taxon>
        <taxon>asterids</taxon>
        <taxon>lamiids</taxon>
        <taxon>Lamiales</taxon>
        <taxon>Lentibulariaceae</taxon>
        <taxon>Genlisea</taxon>
    </lineage>
</organism>
<evidence type="ECO:0000313" key="3">
    <source>
        <dbReference type="EMBL" id="EPS59186.1"/>
    </source>
</evidence>
<dbReference type="PANTHER" id="PTHR31116:SF5">
    <property type="entry name" value="OS06G0649800 PROTEIN"/>
    <property type="match status" value="1"/>
</dbReference>
<dbReference type="PANTHER" id="PTHR31116">
    <property type="entry name" value="OS04G0501200 PROTEIN"/>
    <property type="match status" value="1"/>
</dbReference>
<feature type="compositionally biased region" description="Low complexity" evidence="2">
    <location>
        <begin position="86"/>
        <end position="104"/>
    </location>
</feature>
<dbReference type="EMBL" id="AUSU01008571">
    <property type="protein sequence ID" value="EPS59186.1"/>
    <property type="molecule type" value="Genomic_DNA"/>
</dbReference>
<feature type="region of interest" description="Disordered" evidence="2">
    <location>
        <begin position="86"/>
        <end position="125"/>
    </location>
</feature>
<evidence type="ECO:0000256" key="1">
    <source>
        <dbReference type="PIRSR" id="PIRSR605019-1"/>
    </source>
</evidence>
<dbReference type="Pfam" id="PF03352">
    <property type="entry name" value="Adenine_glyco"/>
    <property type="match status" value="1"/>
</dbReference>
<keyword evidence="4" id="KW-1185">Reference proteome</keyword>
<reference evidence="3 4" key="1">
    <citation type="journal article" date="2013" name="BMC Genomics">
        <title>The miniature genome of a carnivorous plant Genlisea aurea contains a low number of genes and short non-coding sequences.</title>
        <authorList>
            <person name="Leushkin E.V."/>
            <person name="Sutormin R.A."/>
            <person name="Nabieva E.R."/>
            <person name="Penin A.A."/>
            <person name="Kondrashov A.S."/>
            <person name="Logacheva M.D."/>
        </authorList>
    </citation>
    <scope>NUCLEOTIDE SEQUENCE [LARGE SCALE GENOMIC DNA]</scope>
</reference>
<feature type="compositionally biased region" description="Basic and acidic residues" evidence="2">
    <location>
        <begin position="1"/>
        <end position="10"/>
    </location>
</feature>
<keyword evidence="1" id="KW-0862">Zinc</keyword>
<dbReference type="Gene3D" id="1.10.340.30">
    <property type="entry name" value="Hypothetical protein, domain 2"/>
    <property type="match status" value="1"/>
</dbReference>
<dbReference type="GO" id="GO:0006284">
    <property type="term" value="P:base-excision repair"/>
    <property type="evidence" value="ECO:0007669"/>
    <property type="project" value="InterPro"/>
</dbReference>
<feature type="binding site" evidence="1">
    <location>
        <position position="327"/>
    </location>
    <ligand>
        <name>Zn(2+)</name>
        <dbReference type="ChEBI" id="CHEBI:29105"/>
    </ligand>
</feature>
<protein>
    <submittedName>
        <fullName evidence="3">Uncharacterized protein</fullName>
    </submittedName>
</protein>
<evidence type="ECO:0000256" key="2">
    <source>
        <dbReference type="SAM" id="MobiDB-lite"/>
    </source>
</evidence>
<dbReference type="OrthoDB" id="3941538at2759"/>
<keyword evidence="1" id="KW-0479">Metal-binding</keyword>
<feature type="compositionally biased region" description="Basic and acidic residues" evidence="2">
    <location>
        <begin position="20"/>
        <end position="44"/>
    </location>
</feature>
<dbReference type="AlphaFoldDB" id="S8C428"/>
<accession>S8C428</accession>
<sequence>MNLTEPEERPVLVPAGNKSRSVDFRKPVKKEKEKDSSAGDDAKGKKFPSPAKLPEIAAERVPSGEAFGRNRKNACSILKCRQNNMSASCSSDASTDSSHSKASTGRIIRQNSAPARYLERRRQRSSTDDEKLFKILAPDAELSGGGGHSIKKRCAWITSNTDPLYAAFHDQEWGIPIHDDKKLFELFSYSTALAELTWPAILARRHIFRAVFSDFDPVAVSKLQDRKISAPGCPASSLLSEMKLRSIVENARQVCKVIDECGSFDSYVWGFVGCRPILCNFRYVRQVPIKTSKAETISKDLVRRGFRGVGPTAVYSFMQAAGITNDHLVNCFRHQDCILAAADSNVEEKDP</sequence>
<dbReference type="Proteomes" id="UP000015453">
    <property type="component" value="Unassembled WGS sequence"/>
</dbReference>